<evidence type="ECO:0000259" key="2">
    <source>
        <dbReference type="Pfam" id="PF24789"/>
    </source>
</evidence>
<dbReference type="Gramene" id="rna-AYBTSS11_LOCUS9059">
    <property type="protein sequence ID" value="CAJ1939314.1"/>
    <property type="gene ID" value="gene-AYBTSS11_LOCUS9059"/>
</dbReference>
<evidence type="ECO:0008006" key="6">
    <source>
        <dbReference type="Google" id="ProtNLM"/>
    </source>
</evidence>
<feature type="domain" description="SAC9 second GBDL" evidence="2">
    <location>
        <begin position="251"/>
        <end position="450"/>
    </location>
</feature>
<evidence type="ECO:0000313" key="5">
    <source>
        <dbReference type="Proteomes" id="UP001189624"/>
    </source>
</evidence>
<feature type="domain" description="SAC9 C8D" evidence="3">
    <location>
        <begin position="85"/>
        <end position="190"/>
    </location>
</feature>
<dbReference type="Pfam" id="PF24789">
    <property type="entry name" value="SAC9_GBDL_2nd"/>
    <property type="match status" value="1"/>
</dbReference>
<evidence type="ECO:0000259" key="3">
    <source>
        <dbReference type="Pfam" id="PF24791"/>
    </source>
</evidence>
<reference evidence="4" key="1">
    <citation type="submission" date="2023-10" db="EMBL/GenBank/DDBJ databases">
        <authorList>
            <person name="Domelevo Entfellner J.-B."/>
        </authorList>
    </citation>
    <scope>NUCLEOTIDE SEQUENCE</scope>
</reference>
<dbReference type="AlphaFoldDB" id="A0AA86SGQ1"/>
<organism evidence="4 5">
    <name type="scientific">Sphenostylis stenocarpa</name>
    <dbReference type="NCBI Taxonomy" id="92480"/>
    <lineage>
        <taxon>Eukaryota</taxon>
        <taxon>Viridiplantae</taxon>
        <taxon>Streptophyta</taxon>
        <taxon>Embryophyta</taxon>
        <taxon>Tracheophyta</taxon>
        <taxon>Spermatophyta</taxon>
        <taxon>Magnoliopsida</taxon>
        <taxon>eudicotyledons</taxon>
        <taxon>Gunneridae</taxon>
        <taxon>Pentapetalae</taxon>
        <taxon>rosids</taxon>
        <taxon>fabids</taxon>
        <taxon>Fabales</taxon>
        <taxon>Fabaceae</taxon>
        <taxon>Papilionoideae</taxon>
        <taxon>50 kb inversion clade</taxon>
        <taxon>NPAAA clade</taxon>
        <taxon>indigoferoid/millettioid clade</taxon>
        <taxon>Phaseoleae</taxon>
        <taxon>Sphenostylis</taxon>
    </lineage>
</organism>
<feature type="domain" description="SAC9 C-terminal" evidence="1">
    <location>
        <begin position="478"/>
        <end position="652"/>
    </location>
</feature>
<dbReference type="PANTHER" id="PTHR46817:SF1">
    <property type="entry name" value="SAC DOMAIN-CONTAINING PROTEIN"/>
    <property type="match status" value="1"/>
</dbReference>
<accession>A0AA86SGQ1</accession>
<protein>
    <recommendedName>
        <fullName evidence="6">Phosphoinositide phosphatase SAC9</fullName>
    </recommendedName>
</protein>
<evidence type="ECO:0000259" key="1">
    <source>
        <dbReference type="Pfam" id="PF24765"/>
    </source>
</evidence>
<evidence type="ECO:0000313" key="4">
    <source>
        <dbReference type="EMBL" id="CAJ1939314.1"/>
    </source>
</evidence>
<dbReference type="Pfam" id="PF24791">
    <property type="entry name" value="SAC9_C8D"/>
    <property type="match status" value="1"/>
</dbReference>
<dbReference type="InterPro" id="IPR057553">
    <property type="entry name" value="SAC9_GBDL_2nd"/>
</dbReference>
<name>A0AA86SGQ1_9FABA</name>
<dbReference type="InterPro" id="IPR057557">
    <property type="entry name" value="SAC9_C8D"/>
</dbReference>
<dbReference type="InterPro" id="IPR057554">
    <property type="entry name" value="SAC9_C"/>
</dbReference>
<gene>
    <name evidence="4" type="ORF">AYBTSS11_LOCUS9059</name>
</gene>
<dbReference type="PANTHER" id="PTHR46817">
    <property type="entry name" value="PHOSPHOINOSITIDE PHOSPHATASE SAC9-RELATED"/>
    <property type="match status" value="1"/>
</dbReference>
<dbReference type="Proteomes" id="UP001189624">
    <property type="component" value="Chromosome 3"/>
</dbReference>
<keyword evidence="5" id="KW-1185">Reference proteome</keyword>
<proteinExistence type="predicted"/>
<sequence length="652" mass="71827">MKLEIERLKLNLSAAERDRALLSVGKDPATINPNALLDEAYMGRLSKVANNLALLGEASLEDKLVAAIGLETVDDNPIDFWNIIRVEETCSGGQCEVRAEIKKAVHSSSTMSSTDDSESVFLCSRCERKVCRVCCAGRGALLLVGYNSREAMNYNGPSSQSGQVDLPVNRLLARDSIICKRCCQDIVLHALILDYVRVLISLRRTERVEKAAYSALKQIIGSTWDCLLEKNSASYSKSAGKAVRLLLNGYESLAEFPFGSFLHPVEAAADSAPFLSLLAPLNSGLRLSYWKAPSSTSAIEFGIVLSSISDVSGVILIVSSCGYSVADAPIVQIWASNKIHKEERSLMGKWDLQSMIKASSELYGPEKSGTEQKVPRHVKFPFKNSVRCRIIWISLRLKRPGSSSINIGNDFNLLSLDENPFAQETRRASFGGSAESEPCLHAKRILVVGSSIRKEVDLKPQQSSDQLALTGWLERAPQLSRFKIPIEAERLMDNDLVLEQYLSPVSPLLAGFRLDAFSAIKPRVTHSPFSDVHSKNFPSLVDDRYITPAVLYIQVSVLQEPNSMVTIGQYRLPEVRAGTPMYFDFSSQIQTRRISFKLLGDVAALTDDPSEQDDSGTRISPLAVGLSLSNRIKLYYYADPYDLGKWASLGAV</sequence>
<dbReference type="Pfam" id="PF24765">
    <property type="entry name" value="SAC9_C"/>
    <property type="match status" value="1"/>
</dbReference>
<dbReference type="EMBL" id="OY731400">
    <property type="protein sequence ID" value="CAJ1939314.1"/>
    <property type="molecule type" value="Genomic_DNA"/>
</dbReference>